<dbReference type="Proteomes" id="UP000276133">
    <property type="component" value="Unassembled WGS sequence"/>
</dbReference>
<sequence>MLSKYYIKNTNALTLFIHFKLIFLIEKRFLNQLWVKNTPILKKTYSDDLTKFYDNSQNFFFRKNEENFFLPNYAGKKIRFFPQNIFGMHVFDVFFDTLNLKVNFVYVKYVFHIFDQLEYSGSNKNVTPAIRPAGQRSLRSAGSEPQTGRDGRPYWPLFGRGFFCVTFLLKPLSVKIAFYNSVKNAERRLEKAEKAYIQNMRPSDYGFSYDGISNRNQLKLLVLFRAIYDLSGYFNINDPLLNNGLVKNNPTPRQEQILNQLASLKQQLN</sequence>
<dbReference type="OrthoDB" id="10042846at2759"/>
<protein>
    <submittedName>
        <fullName evidence="1">Uncharacterized protein</fullName>
    </submittedName>
</protein>
<dbReference type="AlphaFoldDB" id="A0A3M7R7V5"/>
<accession>A0A3M7R7V5</accession>
<reference evidence="1 2" key="1">
    <citation type="journal article" date="2018" name="Sci. Rep.">
        <title>Genomic signatures of local adaptation to the degree of environmental predictability in rotifers.</title>
        <authorList>
            <person name="Franch-Gras L."/>
            <person name="Hahn C."/>
            <person name="Garcia-Roger E.M."/>
            <person name="Carmona M.J."/>
            <person name="Serra M."/>
            <person name="Gomez A."/>
        </authorList>
    </citation>
    <scope>NUCLEOTIDE SEQUENCE [LARGE SCALE GENOMIC DNA]</scope>
    <source>
        <strain evidence="1">HYR1</strain>
    </source>
</reference>
<gene>
    <name evidence="1" type="ORF">BpHYR1_017960</name>
</gene>
<organism evidence="1 2">
    <name type="scientific">Brachionus plicatilis</name>
    <name type="common">Marine rotifer</name>
    <name type="synonym">Brachionus muelleri</name>
    <dbReference type="NCBI Taxonomy" id="10195"/>
    <lineage>
        <taxon>Eukaryota</taxon>
        <taxon>Metazoa</taxon>
        <taxon>Spiralia</taxon>
        <taxon>Gnathifera</taxon>
        <taxon>Rotifera</taxon>
        <taxon>Eurotatoria</taxon>
        <taxon>Monogononta</taxon>
        <taxon>Pseudotrocha</taxon>
        <taxon>Ploima</taxon>
        <taxon>Brachionidae</taxon>
        <taxon>Brachionus</taxon>
    </lineage>
</organism>
<keyword evidence="2" id="KW-1185">Reference proteome</keyword>
<name>A0A3M7R7V5_BRAPC</name>
<dbReference type="EMBL" id="REGN01004072">
    <property type="protein sequence ID" value="RNA19305.1"/>
    <property type="molecule type" value="Genomic_DNA"/>
</dbReference>
<comment type="caution">
    <text evidence="1">The sequence shown here is derived from an EMBL/GenBank/DDBJ whole genome shotgun (WGS) entry which is preliminary data.</text>
</comment>
<proteinExistence type="predicted"/>
<evidence type="ECO:0000313" key="1">
    <source>
        <dbReference type="EMBL" id="RNA19305.1"/>
    </source>
</evidence>
<evidence type="ECO:0000313" key="2">
    <source>
        <dbReference type="Proteomes" id="UP000276133"/>
    </source>
</evidence>